<evidence type="ECO:0000256" key="10">
    <source>
        <dbReference type="ARBA" id="ARBA00023204"/>
    </source>
</evidence>
<dbReference type="PANTHER" id="PTHR45849">
    <property type="entry name" value="FACT COMPLEX SUBUNIT SSRP1"/>
    <property type="match status" value="1"/>
</dbReference>
<dbReference type="InterPro" id="IPR024954">
    <property type="entry name" value="SSRP1_DD"/>
</dbReference>
<evidence type="ECO:0000256" key="4">
    <source>
        <dbReference type="ARBA" id="ARBA00022603"/>
    </source>
</evidence>
<comment type="caution">
    <text evidence="14">The sequence shown here is derived from an EMBL/GenBank/DDBJ whole genome shotgun (WGS) entry which is preliminary data.</text>
</comment>
<dbReference type="PRINTS" id="PR00887">
    <property type="entry name" value="SSRCOGNITION"/>
</dbReference>
<keyword evidence="6" id="KW-0235">DNA replication</keyword>
<dbReference type="Gene3D" id="2.30.29.30">
    <property type="entry name" value="Pleckstrin-homology domain (PH domain)/Phosphotyrosine-binding domain (PTB)"/>
    <property type="match status" value="2"/>
</dbReference>
<dbReference type="Gene3D" id="3.40.50.150">
    <property type="entry name" value="Vaccinia Virus protein VP39"/>
    <property type="match status" value="1"/>
</dbReference>
<dbReference type="GO" id="GO:0042393">
    <property type="term" value="F:histone binding"/>
    <property type="evidence" value="ECO:0007669"/>
    <property type="project" value="TreeGrafter"/>
</dbReference>
<evidence type="ECO:0000313" key="14">
    <source>
        <dbReference type="EMBL" id="GIX61795.1"/>
    </source>
</evidence>
<dbReference type="GO" id="GO:0006281">
    <property type="term" value="P:DNA repair"/>
    <property type="evidence" value="ECO:0007669"/>
    <property type="project" value="UniProtKB-KW"/>
</dbReference>
<evidence type="ECO:0000256" key="9">
    <source>
        <dbReference type="ARBA" id="ARBA00023163"/>
    </source>
</evidence>
<feature type="compositionally biased region" description="Basic and acidic residues" evidence="12">
    <location>
        <begin position="474"/>
        <end position="483"/>
    </location>
</feature>
<keyword evidence="9" id="KW-0804">Transcription</keyword>
<dbReference type="GeneID" id="94193278"/>
<name>A0AAV4LPC0_BABCB</name>
<dbReference type="SUPFAM" id="SSF50729">
    <property type="entry name" value="PH domain-like"/>
    <property type="match status" value="1"/>
</dbReference>
<evidence type="ECO:0000256" key="3">
    <source>
        <dbReference type="ARBA" id="ARBA00022454"/>
    </source>
</evidence>
<feature type="domain" description="Histone chaperone RTT106/FACT complex subunit SPT16-like middle" evidence="13">
    <location>
        <begin position="290"/>
        <end position="394"/>
    </location>
</feature>
<dbReference type="FunFam" id="2.30.29.150:FF:000001">
    <property type="entry name" value="Fact complex subunit ssrp1"/>
    <property type="match status" value="1"/>
</dbReference>
<dbReference type="SMART" id="SM01287">
    <property type="entry name" value="Rtt106"/>
    <property type="match status" value="1"/>
</dbReference>
<dbReference type="AlphaFoldDB" id="A0AAV4LPC0"/>
<protein>
    <submittedName>
        <fullName evidence="14">Structure specific recognition protein I, putative</fullName>
    </submittedName>
</protein>
<sequence>MNAAKDNEVLRFNGFSEKAADELKQHFDKHFKVPTAVEDIAHTGWHWGTYDFDNNAFKLKIDEKIAFDIEAKNVTQVTVPAKTDIAVELKTLNTQGAGDELAEIRFFMPNKQDSEDNELQLEDLKQTFLLKAGLDELKSETVALLTDVPLIVPRGRFEIEFTRKHIKLHGKSYDYNMFFTNIARMFLVPKPNSPHVNFIVGLHQAMRQGQTRYPYVVMQFDAEEDIELEINMPPSDLEALKLEKLMSGKTFNVVTKLFGTLSSKAIVVPGEFKSDKGESVGTSPRPTHDAQGFSCTYKATSGHLFPLNRSLLFIVKPVIFIRYALRPASRRCHRFDDIISVEFSRTGMSTQNRFFAFSIATKVGQEFEFTNIDRAEFEPLSKYLASRDVKIKRIEETEAAATYHASQLEGDEDEEDEDDEDFEDEEGEAAERPFSRAPQSPRTTRQTSSRRKNDHVDGITIATDKITSKLARAKRLDGGDSRRRAAGHGLPRPRLQMVTLDGNKHSKRRSAVDAGYVEDDFIRHFTTGENYGPLHNMRTSLSTSPTHRLSVHYLRITSIRIAIRAFIEQFPDEAVQVVNFGCGFDSLAFWILQHYPNAACFELDRPEILQRKAELMKRAKPIMDLLPDYKDDGDTLVVTRRRRGARVEVPHRPGVGSYLQRHILRSQPTLFLTECALIYVEVARSNAVSNNLNSDSQSPTDYQICQPPHPQAVVLRLLGAGAVRYAKPVIKVQARTEDKFGQQLVQRFRVFGQLLQLMSFQESGYELLGPVAYPTIDSQIKRYTDLGWDKVAVMDMNTFYNVLISDEEKIRIKVYDAFVGTPAHTTAEARVPR</sequence>
<feature type="region of interest" description="Disordered" evidence="12">
    <location>
        <begin position="401"/>
        <end position="492"/>
    </location>
</feature>
<evidence type="ECO:0000256" key="5">
    <source>
        <dbReference type="ARBA" id="ARBA00022679"/>
    </source>
</evidence>
<dbReference type="GO" id="GO:0006260">
    <property type="term" value="P:DNA replication"/>
    <property type="evidence" value="ECO:0007669"/>
    <property type="project" value="UniProtKB-KW"/>
</dbReference>
<dbReference type="GO" id="GO:0003677">
    <property type="term" value="F:DNA binding"/>
    <property type="evidence" value="ECO:0007669"/>
    <property type="project" value="InterPro"/>
</dbReference>
<dbReference type="InterPro" id="IPR000969">
    <property type="entry name" value="SSRP1/POB3"/>
</dbReference>
<dbReference type="InterPro" id="IPR011993">
    <property type="entry name" value="PH-like_dom_sf"/>
</dbReference>
<evidence type="ECO:0000313" key="15">
    <source>
        <dbReference type="Proteomes" id="UP001497744"/>
    </source>
</evidence>
<dbReference type="InterPro" id="IPR048993">
    <property type="entry name" value="SSRP1-like_PH1"/>
</dbReference>
<dbReference type="Gene3D" id="2.30.29.220">
    <property type="entry name" value="Structure-specific recognition protein (SSRP1)"/>
    <property type="match status" value="1"/>
</dbReference>
<dbReference type="InterPro" id="IPR038167">
    <property type="entry name" value="SSRP1_sf"/>
</dbReference>
<dbReference type="InterPro" id="IPR013719">
    <property type="entry name" value="RTT106/SPT16-like_middle_dom"/>
</dbReference>
<dbReference type="Pfam" id="PF21103">
    <property type="entry name" value="PH1_SSRP1-like"/>
    <property type="match status" value="1"/>
</dbReference>
<dbReference type="CDD" id="cd13230">
    <property type="entry name" value="PH1_SSRP1-like"/>
    <property type="match status" value="1"/>
</dbReference>
<dbReference type="Pfam" id="PF04072">
    <property type="entry name" value="LCM"/>
    <property type="match status" value="1"/>
</dbReference>
<keyword evidence="3" id="KW-0158">Chromosome</keyword>
<keyword evidence="7" id="KW-0227">DNA damage</keyword>
<keyword evidence="15" id="KW-1185">Reference proteome</keyword>
<comment type="similarity">
    <text evidence="2">Belongs to the SSRP1 family.</text>
</comment>
<dbReference type="InterPro" id="IPR029063">
    <property type="entry name" value="SAM-dependent_MTases_sf"/>
</dbReference>
<evidence type="ECO:0000256" key="11">
    <source>
        <dbReference type="ARBA" id="ARBA00023242"/>
    </source>
</evidence>
<dbReference type="CDD" id="cd13231">
    <property type="entry name" value="PH2_SSRP1-like"/>
    <property type="match status" value="1"/>
</dbReference>
<dbReference type="GO" id="GO:0008168">
    <property type="term" value="F:methyltransferase activity"/>
    <property type="evidence" value="ECO:0007669"/>
    <property type="project" value="UniProtKB-KW"/>
</dbReference>
<comment type="subcellular location">
    <subcellularLocation>
        <location evidence="1">Chromosome</location>
    </subcellularLocation>
</comment>
<dbReference type="RefSeq" id="XP_067713866.1">
    <property type="nucleotide sequence ID" value="XM_067857765.1"/>
</dbReference>
<dbReference type="PANTHER" id="PTHR45849:SF1">
    <property type="entry name" value="FACT COMPLEX SUBUNIT SSRP1"/>
    <property type="match status" value="1"/>
</dbReference>
<dbReference type="SUPFAM" id="SSF53335">
    <property type="entry name" value="S-adenosyl-L-methionine-dependent methyltransferases"/>
    <property type="match status" value="1"/>
</dbReference>
<accession>A0AAV4LPC0</accession>
<keyword evidence="11" id="KW-0539">Nucleus</keyword>
<dbReference type="Proteomes" id="UP001497744">
    <property type="component" value="Unassembled WGS sequence"/>
</dbReference>
<reference evidence="14 15" key="1">
    <citation type="submission" date="2021-06" db="EMBL/GenBank/DDBJ databases">
        <title>Genome sequence of Babesia caballi.</title>
        <authorList>
            <person name="Yamagishi J."/>
            <person name="Kidaka T."/>
            <person name="Ochi A."/>
        </authorList>
    </citation>
    <scope>NUCLEOTIDE SEQUENCE [LARGE SCALE GENOMIC DNA]</scope>
    <source>
        <strain evidence="14">USDA-D6B2</strain>
    </source>
</reference>
<evidence type="ECO:0000256" key="7">
    <source>
        <dbReference type="ARBA" id="ARBA00022763"/>
    </source>
</evidence>
<keyword evidence="5" id="KW-0808">Transferase</keyword>
<evidence type="ECO:0000259" key="13">
    <source>
        <dbReference type="SMART" id="SM01287"/>
    </source>
</evidence>
<keyword evidence="4" id="KW-0489">Methyltransferase</keyword>
<dbReference type="InterPro" id="IPR050454">
    <property type="entry name" value="RTT106/SSRP1_HistChap/FACT"/>
</dbReference>
<feature type="compositionally biased region" description="Low complexity" evidence="12">
    <location>
        <begin position="438"/>
        <end position="447"/>
    </location>
</feature>
<dbReference type="Gene3D" id="2.30.29.150">
    <property type="match status" value="1"/>
</dbReference>
<organism evidence="14 15">
    <name type="scientific">Babesia caballi</name>
    <dbReference type="NCBI Taxonomy" id="5871"/>
    <lineage>
        <taxon>Eukaryota</taxon>
        <taxon>Sar</taxon>
        <taxon>Alveolata</taxon>
        <taxon>Apicomplexa</taxon>
        <taxon>Aconoidasida</taxon>
        <taxon>Piroplasmida</taxon>
        <taxon>Babesiidae</taxon>
        <taxon>Babesia</taxon>
    </lineage>
</organism>
<evidence type="ECO:0000256" key="6">
    <source>
        <dbReference type="ARBA" id="ARBA00022705"/>
    </source>
</evidence>
<dbReference type="Pfam" id="PF08512">
    <property type="entry name" value="Rttp106-like_middle"/>
    <property type="match status" value="1"/>
</dbReference>
<dbReference type="EMBL" id="BPLF01000001">
    <property type="protein sequence ID" value="GIX61795.1"/>
    <property type="molecule type" value="Genomic_DNA"/>
</dbReference>
<evidence type="ECO:0000256" key="12">
    <source>
        <dbReference type="SAM" id="MobiDB-lite"/>
    </source>
</evidence>
<keyword evidence="8" id="KW-0805">Transcription regulation</keyword>
<dbReference type="GO" id="GO:0032259">
    <property type="term" value="P:methylation"/>
    <property type="evidence" value="ECO:0007669"/>
    <property type="project" value="UniProtKB-KW"/>
</dbReference>
<evidence type="ECO:0000256" key="1">
    <source>
        <dbReference type="ARBA" id="ARBA00004286"/>
    </source>
</evidence>
<evidence type="ECO:0000256" key="2">
    <source>
        <dbReference type="ARBA" id="ARBA00010060"/>
    </source>
</evidence>
<feature type="compositionally biased region" description="Acidic residues" evidence="12">
    <location>
        <begin position="409"/>
        <end position="428"/>
    </location>
</feature>
<gene>
    <name evidence="14" type="ORF">BcabD6B2_12300</name>
</gene>
<dbReference type="GO" id="GO:0035101">
    <property type="term" value="C:FACT complex"/>
    <property type="evidence" value="ECO:0007669"/>
    <property type="project" value="TreeGrafter"/>
</dbReference>
<dbReference type="GO" id="GO:0031491">
    <property type="term" value="F:nucleosome binding"/>
    <property type="evidence" value="ECO:0007669"/>
    <property type="project" value="TreeGrafter"/>
</dbReference>
<keyword evidence="10" id="KW-0234">DNA repair</keyword>
<dbReference type="InterPro" id="IPR007213">
    <property type="entry name" value="Ppm1/Ppm2/Tcmp"/>
</dbReference>
<evidence type="ECO:0000256" key="8">
    <source>
        <dbReference type="ARBA" id="ARBA00023015"/>
    </source>
</evidence>
<proteinExistence type="inferred from homology"/>
<dbReference type="Pfam" id="PF03531">
    <property type="entry name" value="SSrecog"/>
    <property type="match status" value="1"/>
</dbReference>